<keyword evidence="1" id="KW-0812">Transmembrane</keyword>
<dbReference type="RefSeq" id="WP_271166170.1">
    <property type="nucleotide sequence ID" value="NZ_BSFD01000011.1"/>
</dbReference>
<dbReference type="PANTHER" id="PTHR43747">
    <property type="entry name" value="FAD-BINDING PROTEIN"/>
    <property type="match status" value="1"/>
</dbReference>
<dbReference type="InterPro" id="IPR006905">
    <property type="entry name" value="Flavin_halogenase"/>
</dbReference>
<dbReference type="Gene3D" id="3.50.50.60">
    <property type="entry name" value="FAD/NAD(P)-binding domain"/>
    <property type="match status" value="1"/>
</dbReference>
<dbReference type="Pfam" id="PF04820">
    <property type="entry name" value="Trp_halogenase"/>
    <property type="match status" value="1"/>
</dbReference>
<accession>A0ABQ5TCB0</accession>
<dbReference type="SUPFAM" id="SSF51905">
    <property type="entry name" value="FAD/NAD(P)-binding domain"/>
    <property type="match status" value="1"/>
</dbReference>
<proteinExistence type="predicted"/>
<protein>
    <submittedName>
        <fullName evidence="2">Tryptophan halogenase</fullName>
    </submittedName>
</protein>
<evidence type="ECO:0000313" key="2">
    <source>
        <dbReference type="EMBL" id="GLK50003.1"/>
    </source>
</evidence>
<evidence type="ECO:0000256" key="1">
    <source>
        <dbReference type="SAM" id="Phobius"/>
    </source>
</evidence>
<feature type="transmembrane region" description="Helical" evidence="1">
    <location>
        <begin position="12"/>
        <end position="32"/>
    </location>
</feature>
<name>A0ABQ5TCB0_9CAUL</name>
<gene>
    <name evidence="2" type="ORF">GCM10017620_29770</name>
</gene>
<dbReference type="InterPro" id="IPR036188">
    <property type="entry name" value="FAD/NAD-bd_sf"/>
</dbReference>
<organism evidence="2 3">
    <name type="scientific">Brevundimonas intermedia</name>
    <dbReference type="NCBI Taxonomy" id="74315"/>
    <lineage>
        <taxon>Bacteria</taxon>
        <taxon>Pseudomonadati</taxon>
        <taxon>Pseudomonadota</taxon>
        <taxon>Alphaproteobacteria</taxon>
        <taxon>Caulobacterales</taxon>
        <taxon>Caulobacteraceae</taxon>
        <taxon>Brevundimonas</taxon>
    </lineage>
</organism>
<keyword evidence="1" id="KW-1133">Transmembrane helix</keyword>
<keyword evidence="3" id="KW-1185">Reference proteome</keyword>
<dbReference type="Proteomes" id="UP001143509">
    <property type="component" value="Unassembled WGS sequence"/>
</dbReference>
<evidence type="ECO:0000313" key="3">
    <source>
        <dbReference type="Proteomes" id="UP001143509"/>
    </source>
</evidence>
<sequence length="505" mass="55520">MRNTAQGQPKTVVILGGGTAGWMTATALTAVFNPEQVRVRLVESDDIGIVGVGEATLPAIREFNAFAGIAERDMLAATQGTYKLGIEFVDWGRIGSRYVHPFGAHGRPLGGAAFHHQWNRARLAGAPVGPIDDYAYAIEACRQNRFEPPSLDTSRVESTYSYAYHFDAGLYAGFLRRVAEGRGLLRTEGRVEAVERTGDHITALRLASCERIEGDLFIDCSGFRAIAIGEQPGDAWEDWSHWLPCDRAVAVPTARSEAFTPFTRSTASSAGWLWRIPLQHRTGNGHVYSSAHISDDEAAAALLAGVDGDVLAEPRFLRFRSGRRRASWLGNCVAVGLSSGFLEPLESTSIYLIQAAVTNLVKFWPGAANGHAVLRDAFNSTIDLEYDRVRDFLILHYWLNDRPEPFWRERRETEPPASLRETAALFQSRGHAPSYRNGLFAAPSWISVMTGQGAPPQGYDRLADHMPLAQVISALQDERARLVARVAAMPFHADYVMRNALGRAA</sequence>
<dbReference type="PANTHER" id="PTHR43747:SF4">
    <property type="entry name" value="FLAVIN-DEPENDENT TRYPTOPHAN HALOGENASE"/>
    <property type="match status" value="1"/>
</dbReference>
<comment type="caution">
    <text evidence="2">The sequence shown here is derived from an EMBL/GenBank/DDBJ whole genome shotgun (WGS) entry which is preliminary data.</text>
</comment>
<reference evidence="2" key="1">
    <citation type="journal article" date="2014" name="Int. J. Syst. Evol. Microbiol.">
        <title>Complete genome of a new Firmicutes species belonging to the dominant human colonic microbiota ('Ruminococcus bicirculans') reveals two chromosomes and a selective capacity to utilize plant glucans.</title>
        <authorList>
            <consortium name="NISC Comparative Sequencing Program"/>
            <person name="Wegmann U."/>
            <person name="Louis P."/>
            <person name="Goesmann A."/>
            <person name="Henrissat B."/>
            <person name="Duncan S.H."/>
            <person name="Flint H.J."/>
        </authorList>
    </citation>
    <scope>NUCLEOTIDE SEQUENCE</scope>
    <source>
        <strain evidence="2">VKM B-1499</strain>
    </source>
</reference>
<dbReference type="EMBL" id="BSFD01000011">
    <property type="protein sequence ID" value="GLK50003.1"/>
    <property type="molecule type" value="Genomic_DNA"/>
</dbReference>
<reference evidence="2" key="2">
    <citation type="submission" date="2023-01" db="EMBL/GenBank/DDBJ databases">
        <authorList>
            <person name="Sun Q."/>
            <person name="Evtushenko L."/>
        </authorList>
    </citation>
    <scope>NUCLEOTIDE SEQUENCE</scope>
    <source>
        <strain evidence="2">VKM B-1499</strain>
    </source>
</reference>
<keyword evidence="1" id="KW-0472">Membrane</keyword>
<dbReference type="InterPro" id="IPR050816">
    <property type="entry name" value="Flavin-dep_Halogenase_NPB"/>
</dbReference>
<dbReference type="PIRSF" id="PIRSF011396">
    <property type="entry name" value="Trp_halogenase"/>
    <property type="match status" value="1"/>
</dbReference>
<dbReference type="InterPro" id="IPR033856">
    <property type="entry name" value="Trp_halogen"/>
</dbReference>